<reference evidence="4 5" key="1">
    <citation type="journal article" date="2023" name="bioRxiv">
        <title>Genome report: Whole genome sequence and annotation of Penstemon davidsonii.</title>
        <authorList>
            <person name="Ostevik K.L."/>
            <person name="Alabady M."/>
            <person name="Zhang M."/>
            <person name="Rausher M.D."/>
        </authorList>
    </citation>
    <scope>NUCLEOTIDE SEQUENCE [LARGE SCALE GENOMIC DNA]</scope>
    <source>
        <strain evidence="4">DNT005</strain>
        <tissue evidence="4">Whole leaf</tissue>
    </source>
</reference>
<name>A0ABR0CQQ0_9LAMI</name>
<evidence type="ECO:0000256" key="1">
    <source>
        <dbReference type="ARBA" id="ARBA00009778"/>
    </source>
</evidence>
<dbReference type="Proteomes" id="UP001291926">
    <property type="component" value="Unassembled WGS sequence"/>
</dbReference>
<comment type="similarity">
    <text evidence="1">Belongs to the ICR family.</text>
</comment>
<dbReference type="PANTHER" id="PTHR34224">
    <property type="entry name" value="INTERACTOR OF CONSTITUTIVE ACTIVE ROPS 2, CHLOROPLASTIC-RELATED"/>
    <property type="match status" value="1"/>
</dbReference>
<dbReference type="EMBL" id="JAYDYQ010002687">
    <property type="protein sequence ID" value="KAK4478628.1"/>
    <property type="molecule type" value="Genomic_DNA"/>
</dbReference>
<evidence type="ECO:0000313" key="5">
    <source>
        <dbReference type="Proteomes" id="UP001291926"/>
    </source>
</evidence>
<keyword evidence="2" id="KW-0175">Coiled coil</keyword>
<accession>A0ABR0CQQ0</accession>
<feature type="region of interest" description="Disordered" evidence="3">
    <location>
        <begin position="1"/>
        <end position="72"/>
    </location>
</feature>
<gene>
    <name evidence="4" type="ORF">RD792_014117</name>
</gene>
<evidence type="ECO:0000313" key="4">
    <source>
        <dbReference type="EMBL" id="KAK4478628.1"/>
    </source>
</evidence>
<feature type="compositionally biased region" description="Polar residues" evidence="3">
    <location>
        <begin position="34"/>
        <end position="49"/>
    </location>
</feature>
<sequence>MQTPKSRPGSLDVPQKPSATTPRTTRKFKPLGSDSDSGSPNLVSKTPKNASPKVFDRQSPRSPAEVFMKNRQ</sequence>
<comment type="caution">
    <text evidence="4">The sequence shown here is derived from an EMBL/GenBank/DDBJ whole genome shotgun (WGS) entry which is preliminary data.</text>
</comment>
<dbReference type="InterPro" id="IPR029688">
    <property type="entry name" value="ICR"/>
</dbReference>
<protein>
    <submittedName>
        <fullName evidence="4">Uncharacterized protein</fullName>
    </submittedName>
</protein>
<dbReference type="PANTHER" id="PTHR34224:SF4">
    <property type="entry name" value="INTERACTOR OF CONSTITUTIVE ACTIVE ROPS 2, CHLOROPLASTIC"/>
    <property type="match status" value="1"/>
</dbReference>
<proteinExistence type="inferred from homology"/>
<organism evidence="4 5">
    <name type="scientific">Penstemon davidsonii</name>
    <dbReference type="NCBI Taxonomy" id="160366"/>
    <lineage>
        <taxon>Eukaryota</taxon>
        <taxon>Viridiplantae</taxon>
        <taxon>Streptophyta</taxon>
        <taxon>Embryophyta</taxon>
        <taxon>Tracheophyta</taxon>
        <taxon>Spermatophyta</taxon>
        <taxon>Magnoliopsida</taxon>
        <taxon>eudicotyledons</taxon>
        <taxon>Gunneridae</taxon>
        <taxon>Pentapetalae</taxon>
        <taxon>asterids</taxon>
        <taxon>lamiids</taxon>
        <taxon>Lamiales</taxon>
        <taxon>Plantaginaceae</taxon>
        <taxon>Cheloneae</taxon>
        <taxon>Penstemon</taxon>
    </lineage>
</organism>
<keyword evidence="5" id="KW-1185">Reference proteome</keyword>
<evidence type="ECO:0000256" key="2">
    <source>
        <dbReference type="ARBA" id="ARBA00023054"/>
    </source>
</evidence>
<evidence type="ECO:0000256" key="3">
    <source>
        <dbReference type="SAM" id="MobiDB-lite"/>
    </source>
</evidence>